<dbReference type="InterPro" id="IPR004276">
    <property type="entry name" value="GlycoTrans_28_N"/>
</dbReference>
<protein>
    <recommendedName>
        <fullName evidence="10">UDP-N-acetylglucosamine--N-acetylmuramyl-(pentapeptide) pyrophosphoryl-undecaprenol N-acetylglucosamine transferase</fullName>
        <ecNumber evidence="10">2.4.1.227</ecNumber>
    </recommendedName>
    <alternativeName>
        <fullName evidence="10">Undecaprenyl-PP-MurNAc-pentapeptide-UDPGlcNAc GlcNAc transferase</fullName>
    </alternativeName>
</protein>
<keyword evidence="2 10" id="KW-0132">Cell division</keyword>
<dbReference type="Pfam" id="PF04101">
    <property type="entry name" value="Glyco_tran_28_C"/>
    <property type="match status" value="1"/>
</dbReference>
<comment type="caution">
    <text evidence="10">Lacks conserved residue(s) required for the propagation of feature annotation.</text>
</comment>
<dbReference type="SUPFAM" id="SSF53756">
    <property type="entry name" value="UDP-Glycosyltransferase/glycogen phosphorylase"/>
    <property type="match status" value="1"/>
</dbReference>
<name>A0ABQ1I757_9PROT</name>
<dbReference type="NCBIfam" id="TIGR01133">
    <property type="entry name" value="murG"/>
    <property type="match status" value="1"/>
</dbReference>
<evidence type="ECO:0000313" key="16">
    <source>
        <dbReference type="Proteomes" id="UP000603352"/>
    </source>
</evidence>
<comment type="caution">
    <text evidence="15">The sequence shown here is derived from an EMBL/GenBank/DDBJ whole genome shotgun (WGS) entry which is preliminary data.</text>
</comment>
<evidence type="ECO:0000256" key="10">
    <source>
        <dbReference type="HAMAP-Rule" id="MF_00033"/>
    </source>
</evidence>
<evidence type="ECO:0000256" key="4">
    <source>
        <dbReference type="ARBA" id="ARBA00022679"/>
    </source>
</evidence>
<dbReference type="InterPro" id="IPR007235">
    <property type="entry name" value="Glyco_trans_28_C"/>
</dbReference>
<evidence type="ECO:0000256" key="6">
    <source>
        <dbReference type="ARBA" id="ARBA00022984"/>
    </source>
</evidence>
<dbReference type="InterPro" id="IPR006009">
    <property type="entry name" value="GlcNAc_MurG"/>
</dbReference>
<dbReference type="Pfam" id="PF03033">
    <property type="entry name" value="Glyco_transf_28"/>
    <property type="match status" value="1"/>
</dbReference>
<feature type="domain" description="Glycosyltransferase family 28 N-terminal" evidence="13">
    <location>
        <begin position="17"/>
        <end position="150"/>
    </location>
</feature>
<dbReference type="Proteomes" id="UP000603352">
    <property type="component" value="Unassembled WGS sequence"/>
</dbReference>
<dbReference type="PANTHER" id="PTHR21015:SF22">
    <property type="entry name" value="GLYCOSYLTRANSFERASE"/>
    <property type="match status" value="1"/>
</dbReference>
<evidence type="ECO:0000256" key="11">
    <source>
        <dbReference type="SAM" id="MobiDB-lite"/>
    </source>
</evidence>
<keyword evidence="6 10" id="KW-0573">Peptidoglycan synthesis</keyword>
<feature type="binding site" evidence="10">
    <location>
        <position position="135"/>
    </location>
    <ligand>
        <name>UDP-N-acetyl-alpha-D-glucosamine</name>
        <dbReference type="ChEBI" id="CHEBI:57705"/>
    </ligand>
</feature>
<feature type="domain" description="Glycosyl transferase family 28 C-terminal" evidence="14">
    <location>
        <begin position="201"/>
        <end position="366"/>
    </location>
</feature>
<sequence>MTGRHPTPSDRSARGRIVVTTGGTGGHVFPARALAAELIQRGWTVDFATDARGVAHVRMPEGVTVHALPAGGVSGMGLARRVRGAVDLLRGVARARGLLRRLAPAAVIGFGSYAALPATLAAMLLKLPVAIHEQNAVLGRANRLLGRRARLLALTVADTRAVPAGAAGRVRITGNPVRAEIAEIGAAGFVVPAVTGRFVLLSTGGSQGARFLGTVLPQAAAMLPAALKARMHLVMQVRPEDMTAARAALDGQGFAAVDLASFFTDMPDRLAAAHLVVARSGASTVAELSAAGRPSLLVPLPGAIDDHQTANARALVDAGAAVALAQAEASPERLAAEIAALADDPARLGRMALAARGVARTDAAARLADLVEALAAGRPLGADLPAEGTATLSVNKSPEHHERRLPGREEIA</sequence>
<dbReference type="EC" id="2.4.1.227" evidence="10"/>
<keyword evidence="1 10" id="KW-1003">Cell membrane</keyword>
<comment type="function">
    <text evidence="10">Cell wall formation. Catalyzes the transfer of a GlcNAc subunit on undecaprenyl-pyrophosphoryl-MurNAc-pentapeptide (lipid intermediate I) to form undecaprenyl-pyrophosphoryl-MurNAc-(pentapeptide)GlcNAc (lipid intermediate II).</text>
</comment>
<organism evidence="15 16">
    <name type="scientific">Tistrella bauzanensis</name>
    <dbReference type="NCBI Taxonomy" id="657419"/>
    <lineage>
        <taxon>Bacteria</taxon>
        <taxon>Pseudomonadati</taxon>
        <taxon>Pseudomonadota</taxon>
        <taxon>Alphaproteobacteria</taxon>
        <taxon>Geminicoccales</taxon>
        <taxon>Geminicoccaceae</taxon>
        <taxon>Tistrella</taxon>
    </lineage>
</organism>
<keyword evidence="12" id="KW-1133">Transmembrane helix</keyword>
<dbReference type="HAMAP" id="MF_00033">
    <property type="entry name" value="MurG"/>
    <property type="match status" value="1"/>
</dbReference>
<comment type="similarity">
    <text evidence="10">Belongs to the glycosyltransferase 28 family. MurG subfamily.</text>
</comment>
<feature type="region of interest" description="Disordered" evidence="11">
    <location>
        <begin position="389"/>
        <end position="412"/>
    </location>
</feature>
<feature type="binding site" evidence="10">
    <location>
        <position position="178"/>
    </location>
    <ligand>
        <name>UDP-N-acetyl-alpha-D-glucosamine</name>
        <dbReference type="ChEBI" id="CHEBI:57705"/>
    </ligand>
</feature>
<comment type="subcellular location">
    <subcellularLocation>
        <location evidence="10">Cell membrane</location>
        <topology evidence="10">Peripheral membrane protein</topology>
        <orientation evidence="10">Cytoplasmic side</orientation>
    </subcellularLocation>
</comment>
<dbReference type="RefSeq" id="WP_188573991.1">
    <property type="nucleotide sequence ID" value="NZ_BMDZ01000001.1"/>
</dbReference>
<proteinExistence type="inferred from homology"/>
<evidence type="ECO:0000313" key="15">
    <source>
        <dbReference type="EMBL" id="GGB23550.1"/>
    </source>
</evidence>
<keyword evidence="5 10" id="KW-0133">Cell shape</keyword>
<evidence type="ECO:0000256" key="8">
    <source>
        <dbReference type="ARBA" id="ARBA00023306"/>
    </source>
</evidence>
<dbReference type="Gene3D" id="3.40.50.2000">
    <property type="entry name" value="Glycogen Phosphorylase B"/>
    <property type="match status" value="2"/>
</dbReference>
<accession>A0ABQ1I757</accession>
<evidence type="ECO:0000256" key="9">
    <source>
        <dbReference type="ARBA" id="ARBA00023316"/>
    </source>
</evidence>
<evidence type="ECO:0000256" key="1">
    <source>
        <dbReference type="ARBA" id="ARBA00022475"/>
    </source>
</evidence>
<dbReference type="PANTHER" id="PTHR21015">
    <property type="entry name" value="UDP-N-ACETYLGLUCOSAMINE--N-ACETYLMURAMYL-(PENTAPEPTIDE) PYROPHOSPHORYL-UNDECAPRENOL N-ACETYLGLUCOSAMINE TRANSFERASE 1"/>
    <property type="match status" value="1"/>
</dbReference>
<feature type="binding site" evidence="10">
    <location>
        <position position="206"/>
    </location>
    <ligand>
        <name>UDP-N-acetyl-alpha-D-glucosamine</name>
        <dbReference type="ChEBI" id="CHEBI:57705"/>
    </ligand>
</feature>
<comment type="catalytic activity">
    <reaction evidence="10">
        <text>di-trans,octa-cis-undecaprenyl diphospho-N-acetyl-alpha-D-muramoyl-L-alanyl-D-glutamyl-meso-2,6-diaminopimeloyl-D-alanyl-D-alanine + UDP-N-acetyl-alpha-D-glucosamine = di-trans,octa-cis-undecaprenyl diphospho-[N-acetyl-alpha-D-glucosaminyl-(1-&gt;4)]-N-acetyl-alpha-D-muramoyl-L-alanyl-D-glutamyl-meso-2,6-diaminopimeloyl-D-alanyl-D-alanine + UDP + H(+)</text>
        <dbReference type="Rhea" id="RHEA:31227"/>
        <dbReference type="ChEBI" id="CHEBI:15378"/>
        <dbReference type="ChEBI" id="CHEBI:57705"/>
        <dbReference type="ChEBI" id="CHEBI:58223"/>
        <dbReference type="ChEBI" id="CHEBI:61387"/>
        <dbReference type="ChEBI" id="CHEBI:61388"/>
        <dbReference type="EC" id="2.4.1.227"/>
    </reaction>
</comment>
<evidence type="ECO:0000256" key="12">
    <source>
        <dbReference type="SAM" id="Phobius"/>
    </source>
</evidence>
<keyword evidence="4 10" id="KW-0808">Transferase</keyword>
<keyword evidence="8 10" id="KW-0131">Cell cycle</keyword>
<dbReference type="CDD" id="cd03785">
    <property type="entry name" value="GT28_MurG"/>
    <property type="match status" value="1"/>
</dbReference>
<evidence type="ECO:0000256" key="5">
    <source>
        <dbReference type="ARBA" id="ARBA00022960"/>
    </source>
</evidence>
<keyword evidence="3 10" id="KW-0328">Glycosyltransferase</keyword>
<comment type="pathway">
    <text evidence="10">Cell wall biogenesis; peptidoglycan biosynthesis.</text>
</comment>
<feature type="binding site" evidence="10">
    <location>
        <position position="308"/>
    </location>
    <ligand>
        <name>UDP-N-acetyl-alpha-D-glucosamine</name>
        <dbReference type="ChEBI" id="CHEBI:57705"/>
    </ligand>
</feature>
<keyword evidence="7 10" id="KW-0472">Membrane</keyword>
<evidence type="ECO:0000259" key="13">
    <source>
        <dbReference type="Pfam" id="PF03033"/>
    </source>
</evidence>
<gene>
    <name evidence="10 15" type="primary">murG</name>
    <name evidence="15" type="ORF">GCM10011505_00970</name>
</gene>
<dbReference type="EMBL" id="BMDZ01000001">
    <property type="protein sequence ID" value="GGB23550.1"/>
    <property type="molecule type" value="Genomic_DNA"/>
</dbReference>
<evidence type="ECO:0000259" key="14">
    <source>
        <dbReference type="Pfam" id="PF04101"/>
    </source>
</evidence>
<evidence type="ECO:0000256" key="2">
    <source>
        <dbReference type="ARBA" id="ARBA00022618"/>
    </source>
</evidence>
<keyword evidence="16" id="KW-1185">Reference proteome</keyword>
<keyword evidence="9 10" id="KW-0961">Cell wall biogenesis/degradation</keyword>
<feature type="transmembrane region" description="Helical" evidence="12">
    <location>
        <begin position="102"/>
        <end position="125"/>
    </location>
</feature>
<dbReference type="GO" id="GO:0016740">
    <property type="term" value="F:transferase activity"/>
    <property type="evidence" value="ECO:0007669"/>
    <property type="project" value="UniProtKB-KW"/>
</dbReference>
<evidence type="ECO:0000256" key="7">
    <source>
        <dbReference type="ARBA" id="ARBA00023136"/>
    </source>
</evidence>
<keyword evidence="12" id="KW-0812">Transmembrane</keyword>
<feature type="compositionally biased region" description="Basic and acidic residues" evidence="11">
    <location>
        <begin position="397"/>
        <end position="412"/>
    </location>
</feature>
<reference evidence="16" key="1">
    <citation type="journal article" date="2019" name="Int. J. Syst. Evol. Microbiol.">
        <title>The Global Catalogue of Microorganisms (GCM) 10K type strain sequencing project: providing services to taxonomists for standard genome sequencing and annotation.</title>
        <authorList>
            <consortium name="The Broad Institute Genomics Platform"/>
            <consortium name="The Broad Institute Genome Sequencing Center for Infectious Disease"/>
            <person name="Wu L."/>
            <person name="Ma J."/>
        </authorList>
    </citation>
    <scope>NUCLEOTIDE SEQUENCE [LARGE SCALE GENOMIC DNA]</scope>
    <source>
        <strain evidence="16">CGMCC 1.10188</strain>
    </source>
</reference>
<evidence type="ECO:0000256" key="3">
    <source>
        <dbReference type="ARBA" id="ARBA00022676"/>
    </source>
</evidence>
<feature type="binding site" evidence="10">
    <location>
        <begin position="24"/>
        <end position="26"/>
    </location>
    <ligand>
        <name>UDP-N-acetyl-alpha-D-glucosamine</name>
        <dbReference type="ChEBI" id="CHEBI:57705"/>
    </ligand>
</feature>